<evidence type="ECO:0000313" key="1">
    <source>
        <dbReference type="EMBL" id="RGR54174.1"/>
    </source>
</evidence>
<keyword evidence="1" id="KW-0808">Transferase</keyword>
<keyword evidence="1" id="KW-0012">Acyltransferase</keyword>
<protein>
    <submittedName>
        <fullName evidence="1">Acyltransferase</fullName>
    </submittedName>
</protein>
<dbReference type="GO" id="GO:0016746">
    <property type="term" value="F:acyltransferase activity"/>
    <property type="evidence" value="ECO:0007669"/>
    <property type="project" value="UniProtKB-KW"/>
</dbReference>
<gene>
    <name evidence="1" type="ORF">DWY38_09945</name>
</gene>
<dbReference type="EMBL" id="QRUJ01000009">
    <property type="protein sequence ID" value="RGR54174.1"/>
    <property type="molecule type" value="Genomic_DNA"/>
</dbReference>
<proteinExistence type="predicted"/>
<dbReference type="CDD" id="cd04647">
    <property type="entry name" value="LbH_MAT_like"/>
    <property type="match status" value="1"/>
</dbReference>
<reference evidence="1 2" key="1">
    <citation type="submission" date="2018-08" db="EMBL/GenBank/DDBJ databases">
        <title>A genome reference for cultivated species of the human gut microbiota.</title>
        <authorList>
            <person name="Zou Y."/>
            <person name="Xue W."/>
            <person name="Luo G."/>
        </authorList>
    </citation>
    <scope>NUCLEOTIDE SEQUENCE [LARGE SCALE GENOMIC DNA]</scope>
    <source>
        <strain evidence="1 2">AF25-15</strain>
    </source>
</reference>
<organism evidence="1 2">
    <name type="scientific">Agathobacter rectalis</name>
    <dbReference type="NCBI Taxonomy" id="39491"/>
    <lineage>
        <taxon>Bacteria</taxon>
        <taxon>Bacillati</taxon>
        <taxon>Bacillota</taxon>
        <taxon>Clostridia</taxon>
        <taxon>Lachnospirales</taxon>
        <taxon>Lachnospiraceae</taxon>
        <taxon>Agathobacter</taxon>
    </lineage>
</organism>
<name>A0A395UXE6_9FIRM</name>
<evidence type="ECO:0000313" key="2">
    <source>
        <dbReference type="Proteomes" id="UP000266066"/>
    </source>
</evidence>
<dbReference type="Pfam" id="PF14602">
    <property type="entry name" value="Hexapep_2"/>
    <property type="match status" value="1"/>
</dbReference>
<accession>A0A395UXE6</accession>
<comment type="caution">
    <text evidence="1">The sequence shown here is derived from an EMBL/GenBank/DDBJ whole genome shotgun (WGS) entry which is preliminary data.</text>
</comment>
<dbReference type="PANTHER" id="PTHR23416">
    <property type="entry name" value="SIALIC ACID SYNTHASE-RELATED"/>
    <property type="match status" value="1"/>
</dbReference>
<dbReference type="SUPFAM" id="SSF51161">
    <property type="entry name" value="Trimeric LpxA-like enzymes"/>
    <property type="match status" value="1"/>
</dbReference>
<dbReference type="Pfam" id="PF00132">
    <property type="entry name" value="Hexapep"/>
    <property type="match status" value="1"/>
</dbReference>
<dbReference type="AlphaFoldDB" id="A0A395UXE6"/>
<dbReference type="InterPro" id="IPR051159">
    <property type="entry name" value="Hexapeptide_acetyltransf"/>
</dbReference>
<dbReference type="InterPro" id="IPR001451">
    <property type="entry name" value="Hexapep"/>
</dbReference>
<dbReference type="Proteomes" id="UP000266066">
    <property type="component" value="Unassembled WGS sequence"/>
</dbReference>
<sequence>MKLLKYIKNRVIYSFRANSDSYIKYLKNKGMSIGIGTYFISAKDTWIDDQKPWMITIGDNCVITSGVVVLSHDYSWIVLKNKYGDILGNIKETRIGNNCFVGMNSIILCGTQIGNNVIIGANSVVSGEYPDDCVIAGNPAKIICTLDEFRKKRKEKFVNESIKFAQLYYLNYKMDIPKRYLKEHFYVFENRIDNLDNVFKNELGDICDNNIVINNFKNNNPYFKNYENFIEKCRITDYTK</sequence>
<dbReference type="Gene3D" id="2.160.10.10">
    <property type="entry name" value="Hexapeptide repeat proteins"/>
    <property type="match status" value="1"/>
</dbReference>
<dbReference type="InterPro" id="IPR011004">
    <property type="entry name" value="Trimer_LpxA-like_sf"/>
</dbReference>
<dbReference type="RefSeq" id="WP_118392306.1">
    <property type="nucleotide sequence ID" value="NZ_JADMPC010000003.1"/>
</dbReference>